<dbReference type="Proteomes" id="UP000266841">
    <property type="component" value="Unassembled WGS sequence"/>
</dbReference>
<dbReference type="AlphaFoldDB" id="K0SGP1"/>
<organism evidence="2 3">
    <name type="scientific">Thalassiosira oceanica</name>
    <name type="common">Marine diatom</name>
    <dbReference type="NCBI Taxonomy" id="159749"/>
    <lineage>
        <taxon>Eukaryota</taxon>
        <taxon>Sar</taxon>
        <taxon>Stramenopiles</taxon>
        <taxon>Ochrophyta</taxon>
        <taxon>Bacillariophyta</taxon>
        <taxon>Coscinodiscophyceae</taxon>
        <taxon>Thalassiosirophycidae</taxon>
        <taxon>Thalassiosirales</taxon>
        <taxon>Thalassiosiraceae</taxon>
        <taxon>Thalassiosira</taxon>
    </lineage>
</organism>
<evidence type="ECO:0000313" key="2">
    <source>
        <dbReference type="EMBL" id="EJK60141.1"/>
    </source>
</evidence>
<proteinExistence type="predicted"/>
<name>K0SGP1_THAOC</name>
<keyword evidence="3" id="KW-1185">Reference proteome</keyword>
<protein>
    <submittedName>
        <fullName evidence="2">Uncharacterized protein</fullName>
    </submittedName>
</protein>
<feature type="region of interest" description="Disordered" evidence="1">
    <location>
        <begin position="1"/>
        <end position="79"/>
    </location>
</feature>
<evidence type="ECO:0000256" key="1">
    <source>
        <dbReference type="SAM" id="MobiDB-lite"/>
    </source>
</evidence>
<reference evidence="2 3" key="1">
    <citation type="journal article" date="2012" name="Genome Biol.">
        <title>Genome and low-iron response of an oceanic diatom adapted to chronic iron limitation.</title>
        <authorList>
            <person name="Lommer M."/>
            <person name="Specht M."/>
            <person name="Roy A.S."/>
            <person name="Kraemer L."/>
            <person name="Andreson R."/>
            <person name="Gutowska M.A."/>
            <person name="Wolf J."/>
            <person name="Bergner S.V."/>
            <person name="Schilhabel M.B."/>
            <person name="Klostermeier U.C."/>
            <person name="Beiko R.G."/>
            <person name="Rosenstiel P."/>
            <person name="Hippler M."/>
            <person name="Laroche J."/>
        </authorList>
    </citation>
    <scope>NUCLEOTIDE SEQUENCE [LARGE SCALE GENOMIC DNA]</scope>
    <source>
        <strain evidence="2 3">CCMP1005</strain>
    </source>
</reference>
<gene>
    <name evidence="2" type="ORF">THAOC_19561</name>
</gene>
<accession>K0SGP1</accession>
<evidence type="ECO:0000313" key="3">
    <source>
        <dbReference type="Proteomes" id="UP000266841"/>
    </source>
</evidence>
<feature type="compositionally biased region" description="Polar residues" evidence="1">
    <location>
        <begin position="1"/>
        <end position="15"/>
    </location>
</feature>
<dbReference type="EMBL" id="AGNL01021473">
    <property type="protein sequence ID" value="EJK60141.1"/>
    <property type="molecule type" value="Genomic_DNA"/>
</dbReference>
<comment type="caution">
    <text evidence="2">The sequence shown here is derived from an EMBL/GenBank/DDBJ whole genome shotgun (WGS) entry which is preliminary data.</text>
</comment>
<sequence>MREIGQSSITKNDAGTQAGGGGASLRNRRHAPGPVPRLAGLDREDAPPARRGRVEVVPRVEPSLGSEGPRRVGRRRDPAAAAGRVTGVVARPLLGDGVDEVRRRGVDGLETEAGLRQDLTGPGDGAEAGLLAVAGELEGHGLLPRGGRAGAAG</sequence>
<feature type="compositionally biased region" description="Basic and acidic residues" evidence="1">
    <location>
        <begin position="40"/>
        <end position="58"/>
    </location>
</feature>